<sequence length="81" mass="9335">MVDRLLRLVITLPVSTATTERAFLAMKLIKTHLRNRMGDDFLRHYMAVYIGKEIAAKITSDEIINLFDTGGRRAHFKLIDM</sequence>
<reference evidence="2" key="2">
    <citation type="submission" date="2018-03" db="EMBL/GenBank/DDBJ databases">
        <title>The Triticum urartu genome reveals the dynamic nature of wheat genome evolution.</title>
        <authorList>
            <person name="Ling H."/>
            <person name="Ma B."/>
            <person name="Shi X."/>
            <person name="Liu H."/>
            <person name="Dong L."/>
            <person name="Sun H."/>
            <person name="Cao Y."/>
            <person name="Gao Q."/>
            <person name="Zheng S."/>
            <person name="Li Y."/>
            <person name="Yu Y."/>
            <person name="Du H."/>
            <person name="Qi M."/>
            <person name="Li Y."/>
            <person name="Yu H."/>
            <person name="Cui Y."/>
            <person name="Wang N."/>
            <person name="Chen C."/>
            <person name="Wu H."/>
            <person name="Zhao Y."/>
            <person name="Zhang J."/>
            <person name="Li Y."/>
            <person name="Zhou W."/>
            <person name="Zhang B."/>
            <person name="Hu W."/>
            <person name="Eijk M."/>
            <person name="Tang J."/>
            <person name="Witsenboer H."/>
            <person name="Zhao S."/>
            <person name="Li Z."/>
            <person name="Zhang A."/>
            <person name="Wang D."/>
            <person name="Liang C."/>
        </authorList>
    </citation>
    <scope>NUCLEOTIDE SEQUENCE [LARGE SCALE GENOMIC DNA]</scope>
    <source>
        <strain evidence="2">cv. G1812</strain>
    </source>
</reference>
<dbReference type="Pfam" id="PF05699">
    <property type="entry name" value="Dimer_Tnp_hAT"/>
    <property type="match status" value="1"/>
</dbReference>
<protein>
    <recommendedName>
        <fullName evidence="1">HAT C-terminal dimerisation domain-containing protein</fullName>
    </recommendedName>
</protein>
<dbReference type="InterPro" id="IPR008906">
    <property type="entry name" value="HATC_C_dom"/>
</dbReference>
<organism evidence="2 3">
    <name type="scientific">Triticum urartu</name>
    <name type="common">Red wild einkorn</name>
    <name type="synonym">Crithodium urartu</name>
    <dbReference type="NCBI Taxonomy" id="4572"/>
    <lineage>
        <taxon>Eukaryota</taxon>
        <taxon>Viridiplantae</taxon>
        <taxon>Streptophyta</taxon>
        <taxon>Embryophyta</taxon>
        <taxon>Tracheophyta</taxon>
        <taxon>Spermatophyta</taxon>
        <taxon>Magnoliopsida</taxon>
        <taxon>Liliopsida</taxon>
        <taxon>Poales</taxon>
        <taxon>Poaceae</taxon>
        <taxon>BOP clade</taxon>
        <taxon>Pooideae</taxon>
        <taxon>Triticodae</taxon>
        <taxon>Triticeae</taxon>
        <taxon>Triticinae</taxon>
        <taxon>Triticum</taxon>
    </lineage>
</organism>
<dbReference type="GO" id="GO:0046983">
    <property type="term" value="F:protein dimerization activity"/>
    <property type="evidence" value="ECO:0007669"/>
    <property type="project" value="InterPro"/>
</dbReference>
<reference evidence="2" key="3">
    <citation type="submission" date="2022-06" db="UniProtKB">
        <authorList>
            <consortium name="EnsemblPlants"/>
        </authorList>
    </citation>
    <scope>IDENTIFICATION</scope>
</reference>
<proteinExistence type="predicted"/>
<dbReference type="PANTHER" id="PTHR45749:SF37">
    <property type="entry name" value="OS05G0311600 PROTEIN"/>
    <property type="match status" value="1"/>
</dbReference>
<dbReference type="Proteomes" id="UP000015106">
    <property type="component" value="Chromosome 2"/>
</dbReference>
<dbReference type="EnsemblPlants" id="TuG1812G0200003470.01.T01">
    <property type="protein sequence ID" value="TuG1812G0200003470.01.T01.cds433445"/>
    <property type="gene ID" value="TuG1812G0200003470.01"/>
</dbReference>
<evidence type="ECO:0000313" key="2">
    <source>
        <dbReference type="EnsemblPlants" id="TuG1812G0200003470.01.T01.cds433445"/>
    </source>
</evidence>
<dbReference type="PANTHER" id="PTHR45749">
    <property type="match status" value="1"/>
</dbReference>
<evidence type="ECO:0000259" key="1">
    <source>
        <dbReference type="Pfam" id="PF05699"/>
    </source>
</evidence>
<reference evidence="3" key="1">
    <citation type="journal article" date="2013" name="Nature">
        <title>Draft genome of the wheat A-genome progenitor Triticum urartu.</title>
        <authorList>
            <person name="Ling H.Q."/>
            <person name="Zhao S."/>
            <person name="Liu D."/>
            <person name="Wang J."/>
            <person name="Sun H."/>
            <person name="Zhang C."/>
            <person name="Fan H."/>
            <person name="Li D."/>
            <person name="Dong L."/>
            <person name="Tao Y."/>
            <person name="Gao C."/>
            <person name="Wu H."/>
            <person name="Li Y."/>
            <person name="Cui Y."/>
            <person name="Guo X."/>
            <person name="Zheng S."/>
            <person name="Wang B."/>
            <person name="Yu K."/>
            <person name="Liang Q."/>
            <person name="Yang W."/>
            <person name="Lou X."/>
            <person name="Chen J."/>
            <person name="Feng M."/>
            <person name="Jian J."/>
            <person name="Zhang X."/>
            <person name="Luo G."/>
            <person name="Jiang Y."/>
            <person name="Liu J."/>
            <person name="Wang Z."/>
            <person name="Sha Y."/>
            <person name="Zhang B."/>
            <person name="Wu H."/>
            <person name="Tang D."/>
            <person name="Shen Q."/>
            <person name="Xue P."/>
            <person name="Zou S."/>
            <person name="Wang X."/>
            <person name="Liu X."/>
            <person name="Wang F."/>
            <person name="Yang Y."/>
            <person name="An X."/>
            <person name="Dong Z."/>
            <person name="Zhang K."/>
            <person name="Zhang X."/>
            <person name="Luo M.C."/>
            <person name="Dvorak J."/>
            <person name="Tong Y."/>
            <person name="Wang J."/>
            <person name="Yang H."/>
            <person name="Li Z."/>
            <person name="Wang D."/>
            <person name="Zhang A."/>
            <person name="Wang J."/>
        </authorList>
    </citation>
    <scope>NUCLEOTIDE SEQUENCE</scope>
    <source>
        <strain evidence="3">cv. G1812</strain>
    </source>
</reference>
<name>A0A8R7PFZ6_TRIUA</name>
<dbReference type="Gramene" id="TuG1812G0200003470.01.T01">
    <property type="protein sequence ID" value="TuG1812G0200003470.01.T01.cds433445"/>
    <property type="gene ID" value="TuG1812G0200003470.01"/>
</dbReference>
<accession>A0A8R7PFZ6</accession>
<keyword evidence="3" id="KW-1185">Reference proteome</keyword>
<evidence type="ECO:0000313" key="3">
    <source>
        <dbReference type="Proteomes" id="UP000015106"/>
    </source>
</evidence>
<feature type="domain" description="HAT C-terminal dimerisation" evidence="1">
    <location>
        <begin position="4"/>
        <end position="44"/>
    </location>
</feature>
<dbReference type="AlphaFoldDB" id="A0A8R7PFZ6"/>